<comment type="caution">
    <text evidence="2">The sequence shown here is derived from an EMBL/GenBank/DDBJ whole genome shotgun (WGS) entry which is preliminary data.</text>
</comment>
<dbReference type="AlphaFoldDB" id="A0A8T0D8D4"/>
<dbReference type="EMBL" id="JTDF01015936">
    <property type="protein sequence ID" value="KAF8562917.1"/>
    <property type="molecule type" value="Genomic_DNA"/>
</dbReference>
<evidence type="ECO:0000313" key="2">
    <source>
        <dbReference type="EMBL" id="KAF8562917.1"/>
    </source>
</evidence>
<evidence type="ECO:0000256" key="1">
    <source>
        <dbReference type="SAM" id="MobiDB-lite"/>
    </source>
</evidence>
<feature type="region of interest" description="Disordered" evidence="1">
    <location>
        <begin position="68"/>
        <end position="93"/>
    </location>
</feature>
<organism evidence="2 3">
    <name type="scientific">Paragonimus westermani</name>
    <dbReference type="NCBI Taxonomy" id="34504"/>
    <lineage>
        <taxon>Eukaryota</taxon>
        <taxon>Metazoa</taxon>
        <taxon>Spiralia</taxon>
        <taxon>Lophotrochozoa</taxon>
        <taxon>Platyhelminthes</taxon>
        <taxon>Trematoda</taxon>
        <taxon>Digenea</taxon>
        <taxon>Plagiorchiida</taxon>
        <taxon>Troglotremata</taxon>
        <taxon>Troglotrematidae</taxon>
        <taxon>Paragonimus</taxon>
    </lineage>
</organism>
<keyword evidence="3" id="KW-1185">Reference proteome</keyword>
<proteinExistence type="predicted"/>
<dbReference type="Proteomes" id="UP000699462">
    <property type="component" value="Unassembled WGS sequence"/>
</dbReference>
<name>A0A8T0D8D4_9TREM</name>
<accession>A0A8T0D8D4</accession>
<gene>
    <name evidence="2" type="ORF">P879_12002</name>
</gene>
<evidence type="ECO:0000313" key="3">
    <source>
        <dbReference type="Proteomes" id="UP000699462"/>
    </source>
</evidence>
<protein>
    <submittedName>
        <fullName evidence="2">Uncharacterized protein</fullName>
    </submittedName>
</protein>
<dbReference type="OrthoDB" id="6278526at2759"/>
<reference evidence="2 3" key="1">
    <citation type="submission" date="2019-07" db="EMBL/GenBank/DDBJ databases">
        <title>Annotation for the trematode Paragonimus westermani.</title>
        <authorList>
            <person name="Choi Y.-J."/>
        </authorList>
    </citation>
    <scope>NUCLEOTIDE SEQUENCE [LARGE SCALE GENOMIC DNA]</scope>
    <source>
        <strain evidence="2">180907_Pwestermani</strain>
    </source>
</reference>
<sequence length="93" mass="10129">MENMSMSECTLNVMRRQLTDEVAESLNWRGVNNHVSIASSPLAAAVVGRFDHKQSSLVNCEIHYEDGSPRHIARGHHGNHSTVDSEGEVSGSG</sequence>